<evidence type="ECO:0000313" key="3">
    <source>
        <dbReference type="EMBL" id="BAY59223.1"/>
    </source>
</evidence>
<dbReference type="InterPro" id="IPR027417">
    <property type="entry name" value="P-loop_NTPase"/>
</dbReference>
<sequence>MIATVPRGFNVNPKLFSGHSGTADSLSFEQFKEKMTSEFLTGSVIHPALYQASIRLVRDLEVAFGGEVSTPIHDALGWSYTRFGNSVQPTLYAALFKNEDGSFWQSKLSHPRIDDRGKERKYECRKGGGSTAFLPPIPPAIREIMAQHLQTPVPTDGSFWSWVADTPQTPIVITEGGKKAECALSQGYIALALFGCTGGYRSKDALGNPVKPYLIPDIERFAVPGRRIVLAFDQDEREKTRRQVGVAIARFGRLLVERGCEVLVATWRSQQGKGLDDLVANAGADAWHTAYDNALPLIQWEFTQRLERRLTYPANLLTDIGDLSKLPIAQIEQTPEAGIVGISSEKGTGKTKLLNLLIQDNPKVLSLSHRIALARNLGERLNLTYRSDADKVQGRFISEAGFTQRIVSVVDGLLAIDPAQFTDCDLILDEVTQELRHQLTSATCATDGKRPVILARFTELVRNARRIIVADADLDNAALNYLRDLRSEEQKPYLIRNLFKPEPYDCRFIMARDRTVITADFLEEVTTLPQGKVLFVATDSKATSKSLTRLLAEQHPQKRVLLLNSETSGGECERAFTAAPDAEIQHYDIIICSPSLATGVSIECQGIVHRVYGIFTGASSNDGDIAQSLSRVREPVARVVWVARFGSNRSKVSRSANPLEVRHHLQTLSTATVQLIRTSLRTEAISGIEQYNWQSDPHISLYCHLAAVQNRSMQHLRDAVLARIRFEGNHVMLEERTPNSVIRQELARSRQEAQILEAETLVQVPSLTYLQVRQLEERQASGSAITPEEQAALSKFYLIDFYCLEDLTIDDCLWDNNGRRRGEILNLESLLFPDVALDRSAKSLERQATWNQGYCPWDFSHTELRRRVREQIGLTELLDRARNGEQWCKYDLQVYADRARQFSADIKLTLHFTISDRVSDVQIIHQLLSQLGIVLKQQWSRSVPGHEGEKLRVYSLDQAHWQNLWGILQRRDLKRQQFQAQMQTESAEDFGSSPPLENSQGGGDPSGWLSEECLDDVREMLEAAQSDPEQLAAIRESIPEPVLRYLAQIAKASHVRQETK</sequence>
<dbReference type="InterPro" id="IPR049996">
    <property type="entry name" value="Slr7037-like"/>
</dbReference>
<protein>
    <recommendedName>
        <fullName evidence="2">DUF3854 domain-containing protein</fullName>
    </recommendedName>
</protein>
<dbReference type="PANTHER" id="PTHR34985">
    <property type="entry name" value="SLR0554 PROTEIN"/>
    <property type="match status" value="1"/>
</dbReference>
<dbReference type="Pfam" id="PF12965">
    <property type="entry name" value="DUF3854"/>
    <property type="match status" value="1"/>
</dbReference>
<dbReference type="NCBIfam" id="NF042913">
    <property type="entry name" value="CyRepA1"/>
    <property type="match status" value="1"/>
</dbReference>
<dbReference type="EMBL" id="AP018204">
    <property type="protein sequence ID" value="BAY59223.1"/>
    <property type="molecule type" value="Genomic_DNA"/>
</dbReference>
<dbReference type="InterPro" id="IPR024385">
    <property type="entry name" value="DUF3854"/>
</dbReference>
<organism evidence="3 4">
    <name type="scientific">Leptolyngbya boryana NIES-2135</name>
    <dbReference type="NCBI Taxonomy" id="1973484"/>
    <lineage>
        <taxon>Bacteria</taxon>
        <taxon>Bacillati</taxon>
        <taxon>Cyanobacteriota</taxon>
        <taxon>Cyanophyceae</taxon>
        <taxon>Leptolyngbyales</taxon>
        <taxon>Leptolyngbyaceae</taxon>
        <taxon>Leptolyngbya group</taxon>
        <taxon>Leptolyngbya</taxon>
    </lineage>
</organism>
<proteinExistence type="predicted"/>
<reference evidence="3 4" key="1">
    <citation type="submission" date="2017-06" db="EMBL/GenBank/DDBJ databases">
        <title>Genome sequencing of cyanobaciteial culture collection at National Institute for Environmental Studies (NIES).</title>
        <authorList>
            <person name="Hirose Y."/>
            <person name="Shimura Y."/>
            <person name="Fujisawa T."/>
            <person name="Nakamura Y."/>
            <person name="Kawachi M."/>
        </authorList>
    </citation>
    <scope>NUCLEOTIDE SEQUENCE [LARGE SCALE GENOMIC DNA]</scope>
    <source>
        <strain evidence="3 4">NIES-2135</strain>
        <plasmid evidence="4">Plasmid Plasmid1 dna</plasmid>
    </source>
</reference>
<evidence type="ECO:0000313" key="4">
    <source>
        <dbReference type="Proteomes" id="UP000217895"/>
    </source>
</evidence>
<accession>A0A1Z4JRD4</accession>
<name>A0A1Z4JRD4_LEPBY</name>
<gene>
    <name evidence="3" type="ORF">NIES2135_61000</name>
</gene>
<keyword evidence="3" id="KW-0614">Plasmid</keyword>
<dbReference type="SUPFAM" id="SSF52540">
    <property type="entry name" value="P-loop containing nucleoside triphosphate hydrolases"/>
    <property type="match status" value="1"/>
</dbReference>
<dbReference type="PANTHER" id="PTHR34985:SF1">
    <property type="entry name" value="SLR0554 PROTEIN"/>
    <property type="match status" value="1"/>
</dbReference>
<feature type="domain" description="DUF3854" evidence="2">
    <location>
        <begin position="159"/>
        <end position="285"/>
    </location>
</feature>
<dbReference type="Proteomes" id="UP000217895">
    <property type="component" value="Plasmid Plasmid1 dna"/>
</dbReference>
<feature type="region of interest" description="Disordered" evidence="1">
    <location>
        <begin position="978"/>
        <end position="1010"/>
    </location>
</feature>
<evidence type="ECO:0000259" key="2">
    <source>
        <dbReference type="Pfam" id="PF12965"/>
    </source>
</evidence>
<keyword evidence="4" id="KW-1185">Reference proteome</keyword>
<evidence type="ECO:0000256" key="1">
    <source>
        <dbReference type="SAM" id="MobiDB-lite"/>
    </source>
</evidence>
<geneLocation type="plasmid" evidence="3">
    <name>plasmid1</name>
</geneLocation>
<dbReference type="AlphaFoldDB" id="A0A1Z4JRD4"/>